<accession>A0A0N4U278</accession>
<dbReference type="EMBL" id="UYYG01001151">
    <property type="protein sequence ID" value="VDN55148.1"/>
    <property type="molecule type" value="Genomic_DNA"/>
</dbReference>
<sequence length="101" mass="11330">MGCGNSSNQPPPATPEISKLSCRNFQRKCSVLPENNQNSRPWIIKNGNHSSNFTTAASPNNSLKNNNVKHFQQRRQPHQHHQFVSKIIISPSSQSLLSKII</sequence>
<organism evidence="2 4">
    <name type="scientific">Dracunculus medinensis</name>
    <name type="common">Guinea worm</name>
    <dbReference type="NCBI Taxonomy" id="318479"/>
    <lineage>
        <taxon>Eukaryota</taxon>
        <taxon>Metazoa</taxon>
        <taxon>Ecdysozoa</taxon>
        <taxon>Nematoda</taxon>
        <taxon>Chromadorea</taxon>
        <taxon>Rhabditida</taxon>
        <taxon>Spirurina</taxon>
        <taxon>Dracunculoidea</taxon>
        <taxon>Dracunculidae</taxon>
        <taxon>Dracunculus</taxon>
    </lineage>
</organism>
<protein>
    <submittedName>
        <fullName evidence="1 4">Uncharacterized protein</fullName>
    </submittedName>
</protein>
<reference evidence="4" key="1">
    <citation type="submission" date="2017-02" db="UniProtKB">
        <authorList>
            <consortium name="WormBaseParasite"/>
        </authorList>
    </citation>
    <scope>IDENTIFICATION</scope>
</reference>
<gene>
    <name evidence="1" type="ORF">DME_LOCUS5121</name>
</gene>
<reference evidence="1 3" key="2">
    <citation type="submission" date="2018-11" db="EMBL/GenBank/DDBJ databases">
        <authorList>
            <consortium name="Pathogen Informatics"/>
        </authorList>
    </citation>
    <scope>NUCLEOTIDE SEQUENCE [LARGE SCALE GENOMIC DNA]</scope>
</reference>
<dbReference type="Proteomes" id="UP000274756">
    <property type="component" value="Unassembled WGS sequence"/>
</dbReference>
<dbReference type="WBParaSite" id="DME_0000076101-mRNA-1">
    <property type="protein sequence ID" value="DME_0000076101-mRNA-1"/>
    <property type="gene ID" value="DME_0000076101"/>
</dbReference>
<dbReference type="Proteomes" id="UP000038040">
    <property type="component" value="Unplaced"/>
</dbReference>
<evidence type="ECO:0000313" key="2">
    <source>
        <dbReference type="Proteomes" id="UP000038040"/>
    </source>
</evidence>
<evidence type="ECO:0000313" key="4">
    <source>
        <dbReference type="WBParaSite" id="DME_0000076101-mRNA-1"/>
    </source>
</evidence>
<evidence type="ECO:0000313" key="3">
    <source>
        <dbReference type="Proteomes" id="UP000274756"/>
    </source>
</evidence>
<proteinExistence type="predicted"/>
<evidence type="ECO:0000313" key="1">
    <source>
        <dbReference type="EMBL" id="VDN55148.1"/>
    </source>
</evidence>
<keyword evidence="3" id="KW-1185">Reference proteome</keyword>
<name>A0A0N4U278_DRAME</name>
<dbReference type="AlphaFoldDB" id="A0A0N4U278"/>